<sequence length="393" mass="44193">MITKLRIQNFKALRDVEIDLTPIHVLIGPNDSGKTSILDALAALCRSVDHNLSPAFLGSWKDRELVWAGEPCASVVIEANLDHEVIAGYTISVGFAQGRRLAAPNRKIVRTRDKDYDSLVEAVQENEEFWPVDCPDVFLRVPDDISSLLRGLLGGVHLYRWEPRFLALPVAPDTKRSFRMESNGFGLALCLDEILSYSREQFVKLEKRFTDVFPHIHSIVLQQESSYRPPVDAPEQVTMLEKADGKGLYFRLHSGHQLIPASQASDGTLLVLAYLTVLYLPKPPRVLLVEEPENGIHPKRLRDVLTILRELISEQSHTQVLLTTHSPYVVDLFEPEEVTLCTKLDNGEVKTTRLSESPTVRKQIDVFTLGEIWTAEEDETIANTTEPVEGSPE</sequence>
<accession>A0AAW6TPQ5</accession>
<dbReference type="EMBL" id="JASCXX010000001">
    <property type="protein sequence ID" value="MDI6447525.1"/>
    <property type="molecule type" value="Genomic_DNA"/>
</dbReference>
<evidence type="ECO:0000313" key="2">
    <source>
        <dbReference type="EMBL" id="MDI6447525.1"/>
    </source>
</evidence>
<dbReference type="GO" id="GO:0005524">
    <property type="term" value="F:ATP binding"/>
    <property type="evidence" value="ECO:0007669"/>
    <property type="project" value="InterPro"/>
</dbReference>
<name>A0AAW6TPQ5_9BACT</name>
<evidence type="ECO:0000313" key="3">
    <source>
        <dbReference type="Proteomes" id="UP001431776"/>
    </source>
</evidence>
<dbReference type="PIRSF" id="PIRSF029347">
    <property type="entry name" value="RecF"/>
    <property type="match status" value="1"/>
</dbReference>
<comment type="caution">
    <text evidence="2">The sequence shown here is derived from an EMBL/GenBank/DDBJ whole genome shotgun (WGS) entry which is preliminary data.</text>
</comment>
<dbReference type="Proteomes" id="UP001431776">
    <property type="component" value="Unassembled WGS sequence"/>
</dbReference>
<dbReference type="PANTHER" id="PTHR40396">
    <property type="entry name" value="ATPASE-LIKE PROTEIN"/>
    <property type="match status" value="1"/>
</dbReference>
<dbReference type="GO" id="GO:0016887">
    <property type="term" value="F:ATP hydrolysis activity"/>
    <property type="evidence" value="ECO:0007669"/>
    <property type="project" value="InterPro"/>
</dbReference>
<dbReference type="InterPro" id="IPR014555">
    <property type="entry name" value="RecF-like"/>
</dbReference>
<dbReference type="RefSeq" id="WP_349242936.1">
    <property type="nucleotide sequence ID" value="NZ_JASCXX010000001.1"/>
</dbReference>
<organism evidence="2 3">
    <name type="scientific">Anaerobaca lacustris</name>
    <dbReference type="NCBI Taxonomy" id="3044600"/>
    <lineage>
        <taxon>Bacteria</taxon>
        <taxon>Pseudomonadati</taxon>
        <taxon>Planctomycetota</taxon>
        <taxon>Phycisphaerae</taxon>
        <taxon>Sedimentisphaerales</taxon>
        <taxon>Anaerobacaceae</taxon>
        <taxon>Anaerobaca</taxon>
    </lineage>
</organism>
<reference evidence="2" key="1">
    <citation type="submission" date="2023-05" db="EMBL/GenBank/DDBJ databases">
        <title>Anaerotaeda fermentans gen. nov., sp. nov., a novel anaerobic planctomycete of the new family within the order Sedimentisphaerales isolated from Taman Peninsula, Russia.</title>
        <authorList>
            <person name="Khomyakova M.A."/>
            <person name="Merkel A.Y."/>
            <person name="Slobodkin A.I."/>
        </authorList>
    </citation>
    <scope>NUCLEOTIDE SEQUENCE</scope>
    <source>
        <strain evidence="2">M17dextr</strain>
    </source>
</reference>
<protein>
    <submittedName>
        <fullName evidence="2">AAA family ATPase</fullName>
    </submittedName>
</protein>
<keyword evidence="3" id="KW-1185">Reference proteome</keyword>
<evidence type="ECO:0000259" key="1">
    <source>
        <dbReference type="Pfam" id="PF13304"/>
    </source>
</evidence>
<dbReference type="InterPro" id="IPR003959">
    <property type="entry name" value="ATPase_AAA_core"/>
</dbReference>
<dbReference type="Pfam" id="PF13304">
    <property type="entry name" value="AAA_21"/>
    <property type="match status" value="1"/>
</dbReference>
<dbReference type="Gene3D" id="3.40.50.300">
    <property type="entry name" value="P-loop containing nucleotide triphosphate hydrolases"/>
    <property type="match status" value="2"/>
</dbReference>
<dbReference type="PANTHER" id="PTHR40396:SF1">
    <property type="entry name" value="ATPASE AAA-TYPE CORE DOMAIN-CONTAINING PROTEIN"/>
    <property type="match status" value="1"/>
</dbReference>
<feature type="domain" description="ATPase AAA-type core" evidence="1">
    <location>
        <begin position="23"/>
        <end position="331"/>
    </location>
</feature>
<dbReference type="AlphaFoldDB" id="A0AAW6TPQ5"/>
<dbReference type="SUPFAM" id="SSF52540">
    <property type="entry name" value="P-loop containing nucleoside triphosphate hydrolases"/>
    <property type="match status" value="1"/>
</dbReference>
<dbReference type="InterPro" id="IPR027417">
    <property type="entry name" value="P-loop_NTPase"/>
</dbReference>
<proteinExistence type="predicted"/>
<gene>
    <name evidence="2" type="ORF">QJ522_00595</name>
</gene>